<feature type="region of interest" description="Disordered" evidence="1">
    <location>
        <begin position="50"/>
        <end position="166"/>
    </location>
</feature>
<reference evidence="2" key="4">
    <citation type="submission" date="2025-08" db="UniProtKB">
        <authorList>
            <consortium name="RefSeq"/>
        </authorList>
    </citation>
    <scope>IDENTIFICATION</scope>
    <source>
        <strain evidence="2">CBS432</strain>
    </source>
</reference>
<evidence type="ECO:0000313" key="2">
    <source>
        <dbReference type="RefSeq" id="XP_033767022.1"/>
    </source>
</evidence>
<dbReference type="PANTHER" id="PTHR28096">
    <property type="entry name" value="PROTEIN FAF1"/>
    <property type="match status" value="1"/>
</dbReference>
<dbReference type="GO" id="GO:0005730">
    <property type="term" value="C:nucleolus"/>
    <property type="evidence" value="ECO:0007669"/>
    <property type="project" value="TreeGrafter"/>
</dbReference>
<dbReference type="GO" id="GO:0000462">
    <property type="term" value="P:maturation of SSU-rRNA from tricistronic rRNA transcript (SSU-rRNA, 5.8S rRNA, LSU-rRNA)"/>
    <property type="evidence" value="ECO:0007669"/>
    <property type="project" value="TreeGrafter"/>
</dbReference>
<dbReference type="GeneID" id="54631341"/>
<feature type="compositionally biased region" description="Acidic residues" evidence="1">
    <location>
        <begin position="97"/>
        <end position="110"/>
    </location>
</feature>
<organism evidence="2">
    <name type="scientific">Saccharomyces paradoxus</name>
    <name type="common">Yeast</name>
    <name type="synonym">Saccharomyces douglasii</name>
    <dbReference type="NCBI Taxonomy" id="27291"/>
    <lineage>
        <taxon>Eukaryota</taxon>
        <taxon>Fungi</taxon>
        <taxon>Dikarya</taxon>
        <taxon>Ascomycota</taxon>
        <taxon>Saccharomycotina</taxon>
        <taxon>Saccharomycetes</taxon>
        <taxon>Saccharomycetales</taxon>
        <taxon>Saccharomycetaceae</taxon>
        <taxon>Saccharomyces</taxon>
    </lineage>
</organism>
<dbReference type="RefSeq" id="XP_033767022.1">
    <property type="nucleotide sequence ID" value="XM_033911131.1"/>
</dbReference>
<accession>A0A8B8UTC2</accession>
<proteinExistence type="predicted"/>
<dbReference type="PANTHER" id="PTHR28096:SF1">
    <property type="entry name" value="PROTEIN FAF1"/>
    <property type="match status" value="1"/>
</dbReference>
<feature type="compositionally biased region" description="Basic and acidic residues" evidence="1">
    <location>
        <begin position="1"/>
        <end position="14"/>
    </location>
</feature>
<dbReference type="VEuPathDB" id="FungiDB:SPAR_I01370"/>
<reference evidence="2" key="1">
    <citation type="journal article" date="2017" name="Nat. Genet.">
        <title>Contrasting evolutionary genome dynamics between domesticated and wild yeasts.</title>
        <authorList>
            <person name="Yue J.X."/>
            <person name="Li J."/>
            <person name="Aigrain L."/>
            <person name="Hallin J."/>
            <person name="Persson K."/>
            <person name="Oliver K."/>
            <person name="Bergstrom A."/>
            <person name="Coupland P."/>
            <person name="Warringer J."/>
            <person name="Lagomarsino M.C."/>
            <person name="Fischer G."/>
            <person name="Durbin R."/>
            <person name="Liti G."/>
        </authorList>
    </citation>
    <scope>NUCLEOTIDE SEQUENCE</scope>
    <source>
        <strain evidence="2">CBS432</strain>
    </source>
</reference>
<feature type="region of interest" description="Disordered" evidence="1">
    <location>
        <begin position="347"/>
        <end position="371"/>
    </location>
</feature>
<reference evidence="2" key="2">
    <citation type="submission" date="2020-01" db="EMBL/GenBank/DDBJ databases">
        <title>Population-level Yeast Reference Genomes.</title>
        <authorList>
            <person name="Yue J.-X."/>
        </authorList>
    </citation>
    <scope>NUCLEOTIDE SEQUENCE</scope>
    <source>
        <strain evidence="2">CBS432</strain>
    </source>
</reference>
<protein>
    <submittedName>
        <fullName evidence="2">Faf1p</fullName>
    </submittedName>
</protein>
<feature type="region of interest" description="Disordered" evidence="1">
    <location>
        <begin position="1"/>
        <end position="26"/>
    </location>
</feature>
<name>A0A8B8UTC2_SACPA</name>
<dbReference type="InterPro" id="IPR053030">
    <property type="entry name" value="Ribosomal_biogenesis_FAF1-like"/>
</dbReference>
<dbReference type="OrthoDB" id="5556956at2759"/>
<gene>
    <name evidence="2" type="primary">FAF1</name>
    <name evidence="2" type="ORF">SPAR_I01370</name>
</gene>
<reference evidence="2" key="3">
    <citation type="submission" date="2025-07" db="EMBL/GenBank/DDBJ databases">
        <authorList>
            <consortium name="NCBI Genome Project"/>
        </authorList>
    </citation>
    <scope>NUCLEOTIDE SEQUENCE</scope>
    <source>
        <strain evidence="2">CBS432</strain>
    </source>
</reference>
<dbReference type="KEGG" id="spao:SPAR_I01370"/>
<sequence length="371" mass="41815">MSYISSDKDSHDNIKSINEVEDYQKMSRDDEEYIKQMELQRKAFESQFGSLESMGFEDKTKNIQTEADTSHSSCSELDSSDDGNGFKNGNTEGSFSSEEENSYESGEDNEQDSKPKTQPKVIKFSGPSDVYIPPSKKTQKLLRSGKTLSQMNKKLESTDAKEEKEDETLEAENLQNDLELQQFLRESHLLSAFNNGGSSSIDSGVSLTLQSMSSGNDDGIVYQDDQVIGKARSRTLEMRLNRLSRVNGHQEKINKLEKVPMHIRKGMIDKHVQRIKKYEQEAAEGGIVLSKVKKGQFRKIESTYKKDIERRIGGSIKARDKERATKRERGLKISSVGRSTRNGLIVSKRDIARISGGSKSGKFNGKKKSRR</sequence>
<feature type="compositionally biased region" description="Basic and acidic residues" evidence="1">
    <location>
        <begin position="153"/>
        <end position="163"/>
    </location>
</feature>
<dbReference type="AlphaFoldDB" id="A0A8B8UTC2"/>
<evidence type="ECO:0000256" key="1">
    <source>
        <dbReference type="SAM" id="MobiDB-lite"/>
    </source>
</evidence>